<protein>
    <recommendedName>
        <fullName evidence="6">Secreted protein</fullName>
    </recommendedName>
</protein>
<dbReference type="Proteomes" id="UP000490939">
    <property type="component" value="Unassembled WGS sequence"/>
</dbReference>
<dbReference type="AlphaFoldDB" id="A0A8H3Z057"/>
<evidence type="ECO:0000256" key="1">
    <source>
        <dbReference type="SAM" id="SignalP"/>
    </source>
</evidence>
<evidence type="ECO:0000313" key="2">
    <source>
        <dbReference type="EMBL" id="KAE9978323.1"/>
    </source>
</evidence>
<dbReference type="EMBL" id="WNWR01000029">
    <property type="protein sequence ID" value="KAE9993476.1"/>
    <property type="molecule type" value="Genomic_DNA"/>
</dbReference>
<comment type="caution">
    <text evidence="2">The sequence shown here is derived from an EMBL/GenBank/DDBJ whole genome shotgun (WGS) entry which is preliminary data.</text>
</comment>
<name>A0A8H3Z057_VENIN</name>
<organism evidence="2 4">
    <name type="scientific">Venturia inaequalis</name>
    <name type="common">Apple scab fungus</name>
    <dbReference type="NCBI Taxonomy" id="5025"/>
    <lineage>
        <taxon>Eukaryota</taxon>
        <taxon>Fungi</taxon>
        <taxon>Dikarya</taxon>
        <taxon>Ascomycota</taxon>
        <taxon>Pezizomycotina</taxon>
        <taxon>Dothideomycetes</taxon>
        <taxon>Pleosporomycetidae</taxon>
        <taxon>Venturiales</taxon>
        <taxon>Venturiaceae</taxon>
        <taxon>Venturia</taxon>
    </lineage>
</organism>
<reference evidence="2 4" key="1">
    <citation type="submission" date="2018-12" db="EMBL/GenBank/DDBJ databases">
        <title>Venturia inaequalis Genome Resource.</title>
        <authorList>
            <person name="Lichtner F.J."/>
        </authorList>
    </citation>
    <scope>NUCLEOTIDE SEQUENCE [LARGE SCALE GENOMIC DNA]</scope>
    <source>
        <strain evidence="2 4">120213</strain>
        <strain evidence="3 5">DMI_063113</strain>
    </source>
</reference>
<evidence type="ECO:0000313" key="3">
    <source>
        <dbReference type="EMBL" id="KAE9993476.1"/>
    </source>
</evidence>
<feature type="chain" id="PRO_5044691084" description="Secreted protein" evidence="1">
    <location>
        <begin position="23"/>
        <end position="129"/>
    </location>
</feature>
<dbReference type="EMBL" id="WNWS01000137">
    <property type="protein sequence ID" value="KAE9978323.1"/>
    <property type="molecule type" value="Genomic_DNA"/>
</dbReference>
<evidence type="ECO:0008006" key="6">
    <source>
        <dbReference type="Google" id="ProtNLM"/>
    </source>
</evidence>
<sequence length="129" mass="14280">MLFPVILVLHLILAYLATAVRAAPPPPRTKPREEFSKCIEGRPDEKKGWHPVGNCDLKPNNVYFCNAGATLVHKQSQITVRAKGTPTTLVIGCDNKVFFLYCPAWEGGKFPFPECKTALQSVTNVQNDP</sequence>
<keyword evidence="5" id="KW-1185">Reference proteome</keyword>
<dbReference type="Proteomes" id="UP000447873">
    <property type="component" value="Unassembled WGS sequence"/>
</dbReference>
<evidence type="ECO:0000313" key="4">
    <source>
        <dbReference type="Proteomes" id="UP000447873"/>
    </source>
</evidence>
<proteinExistence type="predicted"/>
<gene>
    <name evidence="3" type="ORF">EG327_004960</name>
    <name evidence="2" type="ORF">EG328_001497</name>
</gene>
<keyword evidence="1" id="KW-0732">Signal</keyword>
<accession>A0A8H3Z057</accession>
<feature type="signal peptide" evidence="1">
    <location>
        <begin position="1"/>
        <end position="22"/>
    </location>
</feature>
<evidence type="ECO:0000313" key="5">
    <source>
        <dbReference type="Proteomes" id="UP000490939"/>
    </source>
</evidence>